<organism evidence="2">
    <name type="scientific">mine drainage metagenome</name>
    <dbReference type="NCBI Taxonomy" id="410659"/>
    <lineage>
        <taxon>unclassified sequences</taxon>
        <taxon>metagenomes</taxon>
        <taxon>ecological metagenomes</taxon>
    </lineage>
</organism>
<dbReference type="EMBL" id="MLJW01000002">
    <property type="protein sequence ID" value="OIR18603.1"/>
    <property type="molecule type" value="Genomic_DNA"/>
</dbReference>
<sequence>MQLIVAHRVTGPEVMAVCQLLIARWTSFQRYQSGNGVSGLAKSQSPSHLSFPDR</sequence>
<gene>
    <name evidence="2" type="ORF">GALL_09400</name>
</gene>
<accession>A0A1J5TER1</accession>
<dbReference type="AlphaFoldDB" id="A0A1J5TER1"/>
<name>A0A1J5TER1_9ZZZZ</name>
<reference evidence="2" key="1">
    <citation type="submission" date="2016-10" db="EMBL/GenBank/DDBJ databases">
        <title>Sequence of Gallionella enrichment culture.</title>
        <authorList>
            <person name="Poehlein A."/>
            <person name="Muehling M."/>
            <person name="Daniel R."/>
        </authorList>
    </citation>
    <scope>NUCLEOTIDE SEQUENCE</scope>
</reference>
<protein>
    <submittedName>
        <fullName evidence="2">Uncharacterized protein</fullName>
    </submittedName>
</protein>
<feature type="region of interest" description="Disordered" evidence="1">
    <location>
        <begin position="35"/>
        <end position="54"/>
    </location>
</feature>
<evidence type="ECO:0000313" key="2">
    <source>
        <dbReference type="EMBL" id="OIR18603.1"/>
    </source>
</evidence>
<comment type="caution">
    <text evidence="2">The sequence shown here is derived from an EMBL/GenBank/DDBJ whole genome shotgun (WGS) entry which is preliminary data.</text>
</comment>
<evidence type="ECO:0000256" key="1">
    <source>
        <dbReference type="SAM" id="MobiDB-lite"/>
    </source>
</evidence>
<proteinExistence type="predicted"/>
<feature type="compositionally biased region" description="Polar residues" evidence="1">
    <location>
        <begin position="35"/>
        <end position="48"/>
    </location>
</feature>